<dbReference type="EMBL" id="JABFDN010000001">
    <property type="protein sequence ID" value="NPU63402.1"/>
    <property type="molecule type" value="Genomic_DNA"/>
</dbReference>
<dbReference type="InterPro" id="IPR010982">
    <property type="entry name" value="Lambda_DNA-bd_dom_sf"/>
</dbReference>
<dbReference type="Gene3D" id="1.10.260.40">
    <property type="entry name" value="lambda repressor-like DNA-binding domains"/>
    <property type="match status" value="1"/>
</dbReference>
<dbReference type="PANTHER" id="PTHR36924">
    <property type="entry name" value="ANTITOXIN HIGA-1"/>
    <property type="match status" value="1"/>
</dbReference>
<proteinExistence type="predicted"/>
<keyword evidence="3" id="KW-1185">Reference proteome</keyword>
<dbReference type="SUPFAM" id="SSF47413">
    <property type="entry name" value="lambda repressor-like DNA-binding domains"/>
    <property type="match status" value="1"/>
</dbReference>
<keyword evidence="1" id="KW-0238">DNA-binding</keyword>
<dbReference type="RefSeq" id="WP_172107873.1">
    <property type="nucleotide sequence ID" value="NZ_JABFDN010000001.1"/>
</dbReference>
<gene>
    <name evidence="2" type="ORF">HL667_00130</name>
</gene>
<protein>
    <submittedName>
        <fullName evidence="2">HigA family addiction module antidote protein</fullName>
    </submittedName>
</protein>
<organism evidence="2 3">
    <name type="scientific">Bradyrhizobium aeschynomenes</name>
    <dbReference type="NCBI Taxonomy" id="2734909"/>
    <lineage>
        <taxon>Bacteria</taxon>
        <taxon>Pseudomonadati</taxon>
        <taxon>Pseudomonadota</taxon>
        <taxon>Alphaproteobacteria</taxon>
        <taxon>Hyphomicrobiales</taxon>
        <taxon>Nitrobacteraceae</taxon>
        <taxon>Bradyrhizobium</taxon>
    </lineage>
</organism>
<reference evidence="2" key="1">
    <citation type="submission" date="2020-05" db="EMBL/GenBank/DDBJ databases">
        <title>Nod-independent and nitrogen-fixing Bradyrhizobium aeschynomene sp. nov. isolated from nodules of Aeschynomene indica.</title>
        <authorList>
            <person name="Zhang Z."/>
        </authorList>
    </citation>
    <scope>NUCLEOTIDE SEQUENCE</scope>
    <source>
        <strain evidence="2">83012</strain>
    </source>
</reference>
<evidence type="ECO:0000313" key="3">
    <source>
        <dbReference type="Proteomes" id="UP000886476"/>
    </source>
</evidence>
<dbReference type="PANTHER" id="PTHR36924:SF1">
    <property type="entry name" value="ANTITOXIN HIGA-1"/>
    <property type="match status" value="1"/>
</dbReference>
<evidence type="ECO:0000313" key="2">
    <source>
        <dbReference type="EMBL" id="NPU63402.1"/>
    </source>
</evidence>
<name>A0ABX2C7W7_9BRAD</name>
<sequence length="105" mass="11147">MTELKAGPRRRKPSHPGAILESNIAALGLTVYAAAKALGVTQMALHNIIGGKTGISARMALRLGKWLSNGPEIWMNLQAEYDLWEAREAIKAELAAIAPAATAAE</sequence>
<comment type="caution">
    <text evidence="2">The sequence shown here is derived from an EMBL/GenBank/DDBJ whole genome shotgun (WGS) entry which is preliminary data.</text>
</comment>
<dbReference type="InterPro" id="IPR013430">
    <property type="entry name" value="Toxin_antidote_HigA"/>
</dbReference>
<accession>A0ABX2C7W7</accession>
<dbReference type="Proteomes" id="UP000886476">
    <property type="component" value="Unassembled WGS sequence"/>
</dbReference>
<evidence type="ECO:0000256" key="1">
    <source>
        <dbReference type="ARBA" id="ARBA00023125"/>
    </source>
</evidence>
<dbReference type="NCBIfam" id="TIGR02607">
    <property type="entry name" value="antidote_HigA"/>
    <property type="match status" value="1"/>
</dbReference>